<name>A0AAD2JJU7_9STRA</name>
<feature type="compositionally biased region" description="Basic and acidic residues" evidence="1">
    <location>
        <begin position="64"/>
        <end position="77"/>
    </location>
</feature>
<proteinExistence type="predicted"/>
<organism evidence="2 3">
    <name type="scientific">Cylindrotheca closterium</name>
    <dbReference type="NCBI Taxonomy" id="2856"/>
    <lineage>
        <taxon>Eukaryota</taxon>
        <taxon>Sar</taxon>
        <taxon>Stramenopiles</taxon>
        <taxon>Ochrophyta</taxon>
        <taxon>Bacillariophyta</taxon>
        <taxon>Bacillariophyceae</taxon>
        <taxon>Bacillariophycidae</taxon>
        <taxon>Bacillariales</taxon>
        <taxon>Bacillariaceae</taxon>
        <taxon>Cylindrotheca</taxon>
    </lineage>
</organism>
<feature type="compositionally biased region" description="Low complexity" evidence="1">
    <location>
        <begin position="27"/>
        <end position="63"/>
    </location>
</feature>
<feature type="region of interest" description="Disordered" evidence="1">
    <location>
        <begin position="24"/>
        <end position="93"/>
    </location>
</feature>
<dbReference type="AlphaFoldDB" id="A0AAD2JJU7"/>
<feature type="compositionally biased region" description="Polar residues" evidence="1">
    <location>
        <begin position="425"/>
        <end position="437"/>
    </location>
</feature>
<protein>
    <submittedName>
        <fullName evidence="2">Uncharacterized protein</fullName>
    </submittedName>
</protein>
<gene>
    <name evidence="2" type="ORF">CYCCA115_LOCUS16765</name>
</gene>
<dbReference type="SUPFAM" id="SSF81995">
    <property type="entry name" value="beta-sandwich domain of Sec23/24"/>
    <property type="match status" value="1"/>
</dbReference>
<evidence type="ECO:0000313" key="3">
    <source>
        <dbReference type="Proteomes" id="UP001295423"/>
    </source>
</evidence>
<evidence type="ECO:0000313" key="2">
    <source>
        <dbReference type="EMBL" id="CAJ1957546.1"/>
    </source>
</evidence>
<sequence length="538" mass="62136">MAARSAQFEGSAVHRNQFAGVKDYWQRKQTQQQQQQQLQQSHHQPQQQWQPQQRQQRQQQPQHYYKEEPLEQHEEHLQFPSPQKTLPASTLDKSDIRKDWRKHGKVYRAKLIVEDEQKGGNAFVLSNQCSIDRYYRVADRVLDEFLSTSSASSNAEEVSEAYLVGNRLVKFLSVVLPTHNEYLSQDPELTSCRIRSQEQLIDLLQYMEELSLIVDEIQYNLYILSDLTPSKKNLSVDWTESTANDTSFESISSTDSKQLEERVAAVLVASDRKLTPVNEVLSKQPKSPALSPIRPRKTTSFRKKVPERSFEDDFFNGDNSIIDDCDIKTADFSADDEDVFAGFDIKFDNVLDKDFDDAFNDNFTRQNAPKNHFDEVFDEGFGQQADNKWFSSETAQNASNNNDDYWFQEHQNISFATSPDRKKTTGSSRQTANSTIPRLQPPRDAIPRHLLSQATRVHFSENPRYMEPALFNRSNSLMDQYGVEPAPLSKIEARLEEAKRVEQEFAKMDAIHQQQLTTGNSNKRLLQHFKGCVKFMVD</sequence>
<evidence type="ECO:0000256" key="1">
    <source>
        <dbReference type="SAM" id="MobiDB-lite"/>
    </source>
</evidence>
<dbReference type="Proteomes" id="UP001295423">
    <property type="component" value="Unassembled WGS sequence"/>
</dbReference>
<reference evidence="2" key="1">
    <citation type="submission" date="2023-08" db="EMBL/GenBank/DDBJ databases">
        <authorList>
            <person name="Audoor S."/>
            <person name="Bilcke G."/>
        </authorList>
    </citation>
    <scope>NUCLEOTIDE SEQUENCE</scope>
</reference>
<keyword evidence="3" id="KW-1185">Reference proteome</keyword>
<dbReference type="Gene3D" id="1.20.58.80">
    <property type="entry name" value="Phosphotransferase system, lactose/cellobiose-type IIA subunit"/>
    <property type="match status" value="1"/>
</dbReference>
<accession>A0AAD2JJU7</accession>
<feature type="region of interest" description="Disordered" evidence="1">
    <location>
        <begin position="416"/>
        <end position="445"/>
    </location>
</feature>
<dbReference type="EMBL" id="CAKOGP040001947">
    <property type="protein sequence ID" value="CAJ1957546.1"/>
    <property type="molecule type" value="Genomic_DNA"/>
</dbReference>
<comment type="caution">
    <text evidence="2">The sequence shown here is derived from an EMBL/GenBank/DDBJ whole genome shotgun (WGS) entry which is preliminary data.</text>
</comment>